<dbReference type="InterPro" id="IPR021711">
    <property type="entry name" value="DUF3295"/>
</dbReference>
<dbReference type="PANTHER" id="PTHR28014">
    <property type="entry name" value="NEGATIVE REGULATOR OF RAS-CAMP PATHWAY"/>
    <property type="match status" value="1"/>
</dbReference>
<feature type="region of interest" description="Disordered" evidence="1">
    <location>
        <begin position="608"/>
        <end position="662"/>
    </location>
</feature>
<feature type="compositionally biased region" description="Polar residues" evidence="1">
    <location>
        <begin position="479"/>
        <end position="489"/>
    </location>
</feature>
<dbReference type="GO" id="GO:0031930">
    <property type="term" value="P:mitochondria-nucleus signaling pathway"/>
    <property type="evidence" value="ECO:0007669"/>
    <property type="project" value="TreeGrafter"/>
</dbReference>
<evidence type="ECO:0000256" key="1">
    <source>
        <dbReference type="SAM" id="MobiDB-lite"/>
    </source>
</evidence>
<accession>A0AAV0B9N9</accession>
<dbReference type="GO" id="GO:0005737">
    <property type="term" value="C:cytoplasm"/>
    <property type="evidence" value="ECO:0007669"/>
    <property type="project" value="TreeGrafter"/>
</dbReference>
<feature type="compositionally biased region" description="Acidic residues" evidence="1">
    <location>
        <begin position="507"/>
        <end position="536"/>
    </location>
</feature>
<protein>
    <recommendedName>
        <fullName evidence="2">DUF3295 domain-containing protein</fullName>
    </recommendedName>
</protein>
<feature type="compositionally biased region" description="Pro residues" evidence="1">
    <location>
        <begin position="88"/>
        <end position="103"/>
    </location>
</feature>
<dbReference type="AlphaFoldDB" id="A0AAV0B9N9"/>
<feature type="compositionally biased region" description="Acidic residues" evidence="1">
    <location>
        <begin position="744"/>
        <end position="754"/>
    </location>
</feature>
<feature type="region of interest" description="Disordered" evidence="1">
    <location>
        <begin position="86"/>
        <end position="219"/>
    </location>
</feature>
<feature type="region of interest" description="Disordered" evidence="1">
    <location>
        <begin position="353"/>
        <end position="372"/>
    </location>
</feature>
<dbReference type="Proteomes" id="UP001153365">
    <property type="component" value="Unassembled WGS sequence"/>
</dbReference>
<feature type="compositionally biased region" description="Basic and acidic residues" evidence="1">
    <location>
        <begin position="755"/>
        <end position="764"/>
    </location>
</feature>
<feature type="compositionally biased region" description="Polar residues" evidence="1">
    <location>
        <begin position="13"/>
        <end position="24"/>
    </location>
</feature>
<feature type="compositionally biased region" description="Basic residues" evidence="1">
    <location>
        <begin position="728"/>
        <end position="737"/>
    </location>
</feature>
<sequence length="889" mass="95229">MEIALEQIKSRPSEQNLASCSESPTYRKKRTQSYLASDPARSSVEVSLDINSPEMSNFRLDTMEASKKAQSTSFSGLQAPPRIVNIAPTPPPASPAVTAPPSPAVHHSPLCHNPHPQLLSPVPSLLTSEAFTKPNLSSPNSDSSSYHQHEGVHVQRPAIGQRYSSDSASASSIGCRSVATSPSIQGQDETAGRVTPLASTDKRLQASVRTTSRCNVSHRRATSTIGFKNKRKPYAFSRTLSGSSTRSASPKAGGSSKIVGCVGSRGKGVQGDHAIADVSSNKPSDLEPFLEPNSSDASVATGTALSMHGGSTVPVSKAKVARASFAFVNQSHRSGSSVDGSLASANSLVVPVTPNNSQVSPSLQLRQGTTSTASSQITQCSSAFLPSAPPPTPAQNGVPLPTTMSARIGKSRAVEKKAEISFLKEVSTTEAIALKKKAKFYINGYETEEDAVLSSLSVPSQVGAHIPPGEVRGNLSNQQLTSEVQSSEMLRNPSHGSKAAPTKTNDGDDEEDSDGSDSDEWGSEYSDDDCDEEEEIAERLRLEELERKRQQEEYHRHLFAKKHFIQRNTSAIQDGESGLPPPIKRAGLSMLFHPELNHLKHHPQQKAVAESTAGATVAGGPNRNQSAIELRQGPRRPMNITRQSNEGDTSRRSFHAIPRPSSLIKSKSSIAVPVLAGHRPPEMVERSPSINSGGSSLPHHVAERAGIGGSGSGKSGGTNPITDVGINKHQRHPSRLKGKPENIEYSDDDESEEEQVGREEQERKLDQLALVANRGARAIAARPEPIAPPLSPRTTRRNMLANEMTESVRRNLLWERQIRTQSWGIVVGVASKDGKDAARGGNVALQGMKDGATTGVGDGKLFATTDVDRIKQQQQKYRTSSKGFHRTGW</sequence>
<dbReference type="EMBL" id="CALTRL010004351">
    <property type="protein sequence ID" value="CAH7682938.1"/>
    <property type="molecule type" value="Genomic_DNA"/>
</dbReference>
<feature type="compositionally biased region" description="Low complexity" evidence="1">
    <location>
        <begin position="134"/>
        <end position="145"/>
    </location>
</feature>
<name>A0AAV0B9N9_PHAPC</name>
<feature type="region of interest" description="Disordered" evidence="1">
    <location>
        <begin position="479"/>
        <end position="536"/>
    </location>
</feature>
<keyword evidence="4" id="KW-1185">Reference proteome</keyword>
<evidence type="ECO:0000313" key="4">
    <source>
        <dbReference type="Proteomes" id="UP001153365"/>
    </source>
</evidence>
<evidence type="ECO:0000313" key="3">
    <source>
        <dbReference type="EMBL" id="CAH7682938.1"/>
    </source>
</evidence>
<feature type="region of interest" description="Disordered" evidence="1">
    <location>
        <begin position="679"/>
        <end position="764"/>
    </location>
</feature>
<feature type="compositionally biased region" description="Polar residues" evidence="1">
    <location>
        <begin position="178"/>
        <end position="188"/>
    </location>
</feature>
<dbReference type="PANTHER" id="PTHR28014:SF1">
    <property type="entry name" value="NEGATIVE REGULATOR OF RAS-CAMP PATHWAY"/>
    <property type="match status" value="1"/>
</dbReference>
<reference evidence="3" key="1">
    <citation type="submission" date="2022-06" db="EMBL/GenBank/DDBJ databases">
        <authorList>
            <consortium name="SYNGENTA / RWTH Aachen University"/>
        </authorList>
    </citation>
    <scope>NUCLEOTIDE SEQUENCE</scope>
</reference>
<feature type="compositionally biased region" description="Gly residues" evidence="1">
    <location>
        <begin position="706"/>
        <end position="716"/>
    </location>
</feature>
<gene>
    <name evidence="3" type="ORF">PPACK8108_LOCUS16118</name>
</gene>
<proteinExistence type="predicted"/>
<dbReference type="GO" id="GO:0006808">
    <property type="term" value="P:regulation of nitrogen utilization"/>
    <property type="evidence" value="ECO:0007669"/>
    <property type="project" value="TreeGrafter"/>
</dbReference>
<feature type="region of interest" description="Disordered" evidence="1">
    <location>
        <begin position="237"/>
        <end position="256"/>
    </location>
</feature>
<feature type="domain" description="DUF3295" evidence="2">
    <location>
        <begin position="777"/>
        <end position="821"/>
    </location>
</feature>
<feature type="region of interest" description="Disordered" evidence="1">
    <location>
        <begin position="1"/>
        <end position="41"/>
    </location>
</feature>
<evidence type="ECO:0000259" key="2">
    <source>
        <dbReference type="Pfam" id="PF11702"/>
    </source>
</evidence>
<dbReference type="InterPro" id="IPR053043">
    <property type="entry name" value="Ras-cAMP_regulatory"/>
</dbReference>
<organism evidence="3 4">
    <name type="scientific">Phakopsora pachyrhizi</name>
    <name type="common">Asian soybean rust disease fungus</name>
    <dbReference type="NCBI Taxonomy" id="170000"/>
    <lineage>
        <taxon>Eukaryota</taxon>
        <taxon>Fungi</taxon>
        <taxon>Dikarya</taxon>
        <taxon>Basidiomycota</taxon>
        <taxon>Pucciniomycotina</taxon>
        <taxon>Pucciniomycetes</taxon>
        <taxon>Pucciniales</taxon>
        <taxon>Phakopsoraceae</taxon>
        <taxon>Phakopsora</taxon>
    </lineage>
</organism>
<dbReference type="GO" id="GO:0000122">
    <property type="term" value="P:negative regulation of transcription by RNA polymerase II"/>
    <property type="evidence" value="ECO:0007669"/>
    <property type="project" value="TreeGrafter"/>
</dbReference>
<comment type="caution">
    <text evidence="3">The sequence shown here is derived from an EMBL/GenBank/DDBJ whole genome shotgun (WGS) entry which is preliminary data.</text>
</comment>
<dbReference type="Pfam" id="PF11702">
    <property type="entry name" value="DUF3295"/>
    <property type="match status" value="1"/>
</dbReference>
<feature type="compositionally biased region" description="Polar residues" evidence="1">
    <location>
        <begin position="238"/>
        <end position="248"/>
    </location>
</feature>